<proteinExistence type="evidence at protein level"/>
<organism>
    <name type="scientific">Lumbricus terrestris</name>
    <name type="common">Common earthworm</name>
    <dbReference type="NCBI Taxonomy" id="6398"/>
    <lineage>
        <taxon>Eukaryota</taxon>
        <taxon>Metazoa</taxon>
        <taxon>Spiralia</taxon>
        <taxon>Lophotrochozoa</taxon>
        <taxon>Annelida</taxon>
        <taxon>Clitellata</taxon>
        <taxon>Oligochaeta</taxon>
        <taxon>Crassiclitellata</taxon>
        <taxon>Lumbricina</taxon>
        <taxon>Lumbricidae</taxon>
        <taxon>Lumbricinae</taxon>
        <taxon>Lumbricus</taxon>
    </lineage>
</organism>
<sequence length="15" mass="1665">DSPPAQSHDEIIDKL</sequence>
<reference key="1">
    <citation type="journal article" date="1993" name="J. Biol. Chem.">
        <title>The extracellular hemoglobin of the earthworm, Lumbricus terrestris. Determination of subunit stoichiometry.</title>
        <authorList>
            <person name="Ownby D.W."/>
            <person name="Zhu H."/>
            <person name="Schneider K."/>
            <person name="Beavis R.C."/>
            <person name="Chait B.T."/>
            <person name="Riggs A.F."/>
        </authorList>
    </citation>
    <scope>PROTEIN SEQUENCE</scope>
</reference>
<name>Q9TWT4_LUMTE</name>
<keyword id="KW-0903">Direct protein sequencing</keyword>
<accession>Q9TWT4</accession>
<protein>
    <submittedName>
        <fullName>Hemoglobin</fullName>
    </submittedName>
</protein>